<protein>
    <submittedName>
        <fullName evidence="2">Uncharacterized protein</fullName>
    </submittedName>
</protein>
<proteinExistence type="predicted"/>
<evidence type="ECO:0000313" key="2">
    <source>
        <dbReference type="EMBL" id="ODO05420.1"/>
    </source>
</evidence>
<feature type="compositionally biased region" description="Low complexity" evidence="1">
    <location>
        <begin position="14"/>
        <end position="26"/>
    </location>
</feature>
<dbReference type="GeneID" id="30191326"/>
<name>A0A1E3JX59_9TREE</name>
<comment type="caution">
    <text evidence="2">The sequence shown here is derived from an EMBL/GenBank/DDBJ whole genome shotgun (WGS) entry which is preliminary data.</text>
</comment>
<feature type="region of interest" description="Disordered" evidence="1">
    <location>
        <begin position="1"/>
        <end position="94"/>
    </location>
</feature>
<dbReference type="Proteomes" id="UP000094819">
    <property type="component" value="Unassembled WGS sequence"/>
</dbReference>
<evidence type="ECO:0000313" key="3">
    <source>
        <dbReference type="Proteomes" id="UP000094819"/>
    </source>
</evidence>
<keyword evidence="3" id="KW-1185">Reference proteome</keyword>
<evidence type="ECO:0000256" key="1">
    <source>
        <dbReference type="SAM" id="MobiDB-lite"/>
    </source>
</evidence>
<organism evidence="2 3">
    <name type="scientific">Cryptococcus wingfieldii CBS 7118</name>
    <dbReference type="NCBI Taxonomy" id="1295528"/>
    <lineage>
        <taxon>Eukaryota</taxon>
        <taxon>Fungi</taxon>
        <taxon>Dikarya</taxon>
        <taxon>Basidiomycota</taxon>
        <taxon>Agaricomycotina</taxon>
        <taxon>Tremellomycetes</taxon>
        <taxon>Tremellales</taxon>
        <taxon>Cryptococcaceae</taxon>
        <taxon>Cryptococcus</taxon>
    </lineage>
</organism>
<feature type="compositionally biased region" description="Polar residues" evidence="1">
    <location>
        <begin position="36"/>
        <end position="46"/>
    </location>
</feature>
<dbReference type="EMBL" id="AWGH01000004">
    <property type="protein sequence ID" value="ODO05420.1"/>
    <property type="molecule type" value="Genomic_DNA"/>
</dbReference>
<accession>A0A1E3JX59</accession>
<dbReference type="RefSeq" id="XP_019034075.1">
    <property type="nucleotide sequence ID" value="XM_019174268.1"/>
</dbReference>
<reference evidence="2 3" key="1">
    <citation type="submission" date="2016-06" db="EMBL/GenBank/DDBJ databases">
        <title>Evolution of pathogenesis and genome organization in the Tremellales.</title>
        <authorList>
            <person name="Cuomo C."/>
            <person name="Litvintseva A."/>
            <person name="Heitman J."/>
            <person name="Chen Y."/>
            <person name="Sun S."/>
            <person name="Springer D."/>
            <person name="Dromer F."/>
            <person name="Young S."/>
            <person name="Zeng Q."/>
            <person name="Chapman S."/>
            <person name="Gujja S."/>
            <person name="Saif S."/>
            <person name="Birren B."/>
        </authorList>
    </citation>
    <scope>NUCLEOTIDE SEQUENCE [LARGE SCALE GENOMIC DNA]</scope>
    <source>
        <strain evidence="2 3">CBS 7118</strain>
    </source>
</reference>
<dbReference type="OrthoDB" id="10344420at2759"/>
<dbReference type="AlphaFoldDB" id="A0A1E3JX59"/>
<feature type="compositionally biased region" description="Low complexity" evidence="1">
    <location>
        <begin position="67"/>
        <end position="87"/>
    </location>
</feature>
<gene>
    <name evidence="2" type="ORF">L198_02113</name>
</gene>
<sequence length="273" mass="30151">MPQPNSSTRARVGSPPLSSPNSPQSSNRTLVRGSARTYTPEDTPSLSDAYLTASSHIDLPASSQREGAGSPSRTRTTGTTMAAHPTGSGFHIWHKPAVGRPRVSTSSSDESIKGNPFAFHHPVHQQPVYQQSHPPPVFQTQTRPSHATFRKTFTRILGRLAVPHSVSISFRPPEEFEQYVQDVMGSFLHTFDDYTTQEAQEGIALMAGQLEAWQGVLATPAPYLMSYMKGEEGERKEGERHEPLAGLIEKSWMELDGFVLVEGYPREVPRPFQ</sequence>